<evidence type="ECO:0000313" key="2">
    <source>
        <dbReference type="Proteomes" id="UP000286641"/>
    </source>
</evidence>
<dbReference type="CTD" id="767558"/>
<feature type="compositionally biased region" description="Low complexity" evidence="1">
    <location>
        <begin position="54"/>
        <end position="68"/>
    </location>
</feature>
<keyword evidence="2" id="KW-1185">Reference proteome</keyword>
<protein>
    <submittedName>
        <fullName evidence="3">LOW QUALITY PROTEIN: leucine zipper protein 6</fullName>
    </submittedName>
</protein>
<organism evidence="2 3">
    <name type="scientific">Callorhinus ursinus</name>
    <name type="common">Northern fur seal</name>
    <dbReference type="NCBI Taxonomy" id="34884"/>
    <lineage>
        <taxon>Eukaryota</taxon>
        <taxon>Metazoa</taxon>
        <taxon>Chordata</taxon>
        <taxon>Craniata</taxon>
        <taxon>Vertebrata</taxon>
        <taxon>Euteleostomi</taxon>
        <taxon>Mammalia</taxon>
        <taxon>Eutheria</taxon>
        <taxon>Laurasiatheria</taxon>
        <taxon>Carnivora</taxon>
        <taxon>Caniformia</taxon>
        <taxon>Pinnipedia</taxon>
        <taxon>Otariidae</taxon>
        <taxon>Callorhinus</taxon>
    </lineage>
</organism>
<feature type="region of interest" description="Disordered" evidence="1">
    <location>
        <begin position="52"/>
        <end position="76"/>
    </location>
</feature>
<dbReference type="AlphaFoldDB" id="A0A3Q7P554"/>
<gene>
    <name evidence="3" type="primary">LUZP6</name>
</gene>
<reference key="1">
    <citation type="submission" date="2019-01" db="UniProtKB">
        <authorList>
            <consortium name="RefSeq"/>
        </authorList>
    </citation>
    <scope>IDENTIFICATION</scope>
</reference>
<proteinExistence type="predicted"/>
<accession>A0A3Q7P554</accession>
<reference evidence="3" key="2">
    <citation type="submission" date="2025-08" db="UniProtKB">
        <authorList>
            <consortium name="RefSeq"/>
        </authorList>
    </citation>
    <scope>IDENTIFICATION</scope>
    <source>
        <tissue evidence="3">Blood</tissue>
    </source>
</reference>
<evidence type="ECO:0000256" key="1">
    <source>
        <dbReference type="SAM" id="MobiDB-lite"/>
    </source>
</evidence>
<dbReference type="RefSeq" id="XP_025710726.1">
    <property type="nucleotide sequence ID" value="XM_025854941.1"/>
</dbReference>
<dbReference type="Proteomes" id="UP000286641">
    <property type="component" value="Unplaced"/>
</dbReference>
<evidence type="ECO:0000313" key="3">
    <source>
        <dbReference type="RefSeq" id="XP_025710726.1"/>
    </source>
</evidence>
<name>A0A3Q7P554_CALUR</name>
<dbReference type="InParanoid" id="A0A3Q7P554"/>
<sequence length="110" mass="12076">MFCSFCIKSVILYALYQVKTGGLPVYISILTNSAPLQLQTGICILRVQTEHPRIPSSPSRHSSPSAPSGAQRRGRRVQCVQAASKALYSLISSPPPIMDLKSRCTDFFFS</sequence>